<dbReference type="GO" id="GO:0003755">
    <property type="term" value="F:peptidyl-prolyl cis-trans isomerase activity"/>
    <property type="evidence" value="ECO:0007669"/>
    <property type="project" value="UniProtKB-KW"/>
</dbReference>
<feature type="signal peptide" evidence="3">
    <location>
        <begin position="1"/>
        <end position="28"/>
    </location>
</feature>
<proteinExistence type="predicted"/>
<dbReference type="Gene3D" id="1.10.4030.10">
    <property type="entry name" value="Porin chaperone SurA, peptide-binding domain"/>
    <property type="match status" value="1"/>
</dbReference>
<dbReference type="Proteomes" id="UP000030826">
    <property type="component" value="Unassembled WGS sequence"/>
</dbReference>
<evidence type="ECO:0000256" key="3">
    <source>
        <dbReference type="SAM" id="SignalP"/>
    </source>
</evidence>
<dbReference type="InterPro" id="IPR027304">
    <property type="entry name" value="Trigger_fact/SurA_dom_sf"/>
</dbReference>
<keyword evidence="1 3" id="KW-0732">Signal</keyword>
<dbReference type="InterPro" id="IPR050280">
    <property type="entry name" value="OMP_Chaperone_SurA"/>
</dbReference>
<feature type="chain" id="PRO_5002080419" evidence="3">
    <location>
        <begin position="29"/>
        <end position="309"/>
    </location>
</feature>
<organism evidence="5 6">
    <name type="scientific">Aureimonas altamirensis</name>
    <dbReference type="NCBI Taxonomy" id="370622"/>
    <lineage>
        <taxon>Bacteria</taxon>
        <taxon>Pseudomonadati</taxon>
        <taxon>Pseudomonadota</taxon>
        <taxon>Alphaproteobacteria</taxon>
        <taxon>Hyphomicrobiales</taxon>
        <taxon>Aurantimonadaceae</taxon>
        <taxon>Aureimonas</taxon>
    </lineage>
</organism>
<keyword evidence="2" id="KW-0413">Isomerase</keyword>
<dbReference type="OrthoDB" id="9791746at2"/>
<comment type="caution">
    <text evidence="5">The sequence shown here is derived from an EMBL/GenBank/DDBJ whole genome shotgun (WGS) entry which is preliminary data.</text>
</comment>
<evidence type="ECO:0000259" key="4">
    <source>
        <dbReference type="Pfam" id="PF09312"/>
    </source>
</evidence>
<dbReference type="PANTHER" id="PTHR47637">
    <property type="entry name" value="CHAPERONE SURA"/>
    <property type="match status" value="1"/>
</dbReference>
<feature type="domain" description="SurA N-terminal" evidence="4">
    <location>
        <begin position="72"/>
        <end position="136"/>
    </location>
</feature>
<evidence type="ECO:0000313" key="5">
    <source>
        <dbReference type="EMBL" id="KHJ54231.1"/>
    </source>
</evidence>
<dbReference type="SUPFAM" id="SSF54534">
    <property type="entry name" value="FKBP-like"/>
    <property type="match status" value="1"/>
</dbReference>
<gene>
    <name evidence="5" type="ORF">LA66_12255</name>
</gene>
<keyword evidence="2" id="KW-0697">Rotamase</keyword>
<sequence length="309" mass="34093">MIKKRFLAGAAVAALAALGAVGPLPLSAKPAIAATEVKVVVNKQAITSYQIQLRQAFLRLRRAPASAEAATKELIDEAVKKQEIRRRGISIPDSAVDEAYANFARQNNLSIAQLGQLFGQAGFSGDAFKEYIRVQMGWGQAVRLNVQQTERLSEQDVVQRMLQQGGEKPTTTEYTLQQIVFVLPQGASRDRRTAEANAMRQRFQNCDSAFQLARGLRDVTVRDLGRVAQPELPPRWKDEISRLSAGGTTRPQVTERGVEFIAVCNTRRISDDHAAQLVYQAKDLESLSAAEPDAALLKKLRDQATIVRR</sequence>
<dbReference type="Pfam" id="PF09312">
    <property type="entry name" value="SurA_N"/>
    <property type="match status" value="1"/>
</dbReference>
<name>A0A0B1Q4C0_9HYPH</name>
<dbReference type="RefSeq" id="WP_039193460.1">
    <property type="nucleotide sequence ID" value="NZ_JRFJ01000003.1"/>
</dbReference>
<dbReference type="PANTHER" id="PTHR47637:SF1">
    <property type="entry name" value="CHAPERONE SURA"/>
    <property type="match status" value="1"/>
</dbReference>
<accession>A0A0B1Q4C0</accession>
<evidence type="ECO:0000256" key="2">
    <source>
        <dbReference type="ARBA" id="ARBA00023110"/>
    </source>
</evidence>
<reference evidence="5 6" key="1">
    <citation type="submission" date="2014-09" db="EMBL/GenBank/DDBJ databases">
        <title>Isolation and characterization of Aurantimonas altamirensis ON-56566 from clinical sample following a dog bite.</title>
        <authorList>
            <person name="Eshaghi A."/>
            <person name="Li A."/>
            <person name="Shahinas D."/>
            <person name="Bahn P."/>
            <person name="Kus J.V."/>
            <person name="Patel S.N."/>
        </authorList>
    </citation>
    <scope>NUCLEOTIDE SEQUENCE [LARGE SCALE GENOMIC DNA]</scope>
    <source>
        <strain evidence="5 6">ON-56566</strain>
    </source>
</reference>
<dbReference type="EMBL" id="JRFJ01000003">
    <property type="protein sequence ID" value="KHJ54231.1"/>
    <property type="molecule type" value="Genomic_DNA"/>
</dbReference>
<dbReference type="STRING" id="370622.LA66_12255"/>
<dbReference type="InterPro" id="IPR015391">
    <property type="entry name" value="SurA_N"/>
</dbReference>
<dbReference type="SUPFAM" id="SSF109998">
    <property type="entry name" value="Triger factor/SurA peptide-binding domain-like"/>
    <property type="match status" value="1"/>
</dbReference>
<evidence type="ECO:0000256" key="1">
    <source>
        <dbReference type="ARBA" id="ARBA00022729"/>
    </source>
</evidence>
<evidence type="ECO:0000313" key="6">
    <source>
        <dbReference type="Proteomes" id="UP000030826"/>
    </source>
</evidence>
<dbReference type="AlphaFoldDB" id="A0A0B1Q4C0"/>
<protein>
    <submittedName>
        <fullName evidence="5">Molecular chaperone SurA</fullName>
    </submittedName>
</protein>